<dbReference type="OrthoDB" id="3613803at2"/>
<gene>
    <name evidence="2" type="ORF">A5630_25310</name>
</gene>
<dbReference type="Pfam" id="PF00149">
    <property type="entry name" value="Metallophos"/>
    <property type="match status" value="1"/>
</dbReference>
<dbReference type="EMBL" id="LZLC01000160">
    <property type="protein sequence ID" value="OBJ40272.1"/>
    <property type="molecule type" value="Genomic_DNA"/>
</dbReference>
<dbReference type="Proteomes" id="UP000093898">
    <property type="component" value="Unassembled WGS sequence"/>
</dbReference>
<dbReference type="InterPro" id="IPR029052">
    <property type="entry name" value="Metallo-depent_PP-like"/>
</dbReference>
<sequence length="256" mass="28392">MSKRIIVISDTQIIYHDRRALAGVIRCIGELQPDEVIHIGDVIDLPQPARWSKGTRAEFEGSVLEDSMAAQKALLEPLREVYDGPIGIHEGNHDLRARAYLEKYAPALAESSSMFNVEKLLDFEKFDVTLLPSFYEFAPDWVSTHGHVGGISLSRIAGNTALGAARKFNKSVVMGHTHRLGVLSETHGYGGKITKQLTGLEVGHLMDMKLAQYLKQSTANWQQGFGVLTIEGKHVKPEPIPITKGRFTVDGYTWEV</sequence>
<name>A0A1A3GW59_MYCMU</name>
<dbReference type="AlphaFoldDB" id="A0A1A3GW59"/>
<protein>
    <recommendedName>
        <fullName evidence="1">Calcineurin-like phosphoesterase domain-containing protein</fullName>
    </recommendedName>
</protein>
<proteinExistence type="predicted"/>
<dbReference type="GO" id="GO:0016787">
    <property type="term" value="F:hydrolase activity"/>
    <property type="evidence" value="ECO:0007669"/>
    <property type="project" value="InterPro"/>
</dbReference>
<dbReference type="InterPro" id="IPR004843">
    <property type="entry name" value="Calcineurin-like_PHP"/>
</dbReference>
<dbReference type="SUPFAM" id="SSF56300">
    <property type="entry name" value="Metallo-dependent phosphatases"/>
    <property type="match status" value="1"/>
</dbReference>
<accession>A0A1A3GW59</accession>
<evidence type="ECO:0000313" key="3">
    <source>
        <dbReference type="Proteomes" id="UP000093898"/>
    </source>
</evidence>
<feature type="domain" description="Calcineurin-like phosphoesterase" evidence="1">
    <location>
        <begin position="4"/>
        <end position="179"/>
    </location>
</feature>
<evidence type="ECO:0000313" key="2">
    <source>
        <dbReference type="EMBL" id="OBJ40272.1"/>
    </source>
</evidence>
<organism evidence="2 3">
    <name type="scientific">Mycolicibacterium mucogenicum</name>
    <name type="common">Mycobacterium mucogenicum</name>
    <dbReference type="NCBI Taxonomy" id="56689"/>
    <lineage>
        <taxon>Bacteria</taxon>
        <taxon>Bacillati</taxon>
        <taxon>Actinomycetota</taxon>
        <taxon>Actinomycetes</taxon>
        <taxon>Mycobacteriales</taxon>
        <taxon>Mycobacteriaceae</taxon>
        <taxon>Mycolicibacterium</taxon>
    </lineage>
</organism>
<comment type="caution">
    <text evidence="2">The sequence shown here is derived from an EMBL/GenBank/DDBJ whole genome shotgun (WGS) entry which is preliminary data.</text>
</comment>
<evidence type="ECO:0000259" key="1">
    <source>
        <dbReference type="Pfam" id="PF00149"/>
    </source>
</evidence>
<dbReference type="Gene3D" id="3.60.21.10">
    <property type="match status" value="1"/>
</dbReference>
<reference evidence="2 3" key="1">
    <citation type="submission" date="2016-06" db="EMBL/GenBank/DDBJ databases">
        <authorList>
            <person name="Kjaerup R.B."/>
            <person name="Dalgaard T.S."/>
            <person name="Juul-Madsen H.R."/>
        </authorList>
    </citation>
    <scope>NUCLEOTIDE SEQUENCE [LARGE SCALE GENOMIC DNA]</scope>
    <source>
        <strain evidence="2 3">1127319.6</strain>
    </source>
</reference>
<dbReference type="RefSeq" id="WP_064982434.1">
    <property type="nucleotide sequence ID" value="NZ_LZLC01000160.1"/>
</dbReference>